<evidence type="ECO:0000313" key="7">
    <source>
        <dbReference type="Proteomes" id="UP000250140"/>
    </source>
</evidence>
<dbReference type="Gene3D" id="3.30.300.30">
    <property type="match status" value="1"/>
</dbReference>
<feature type="domain" description="Carrier" evidence="5">
    <location>
        <begin position="1034"/>
        <end position="1109"/>
    </location>
</feature>
<name>A0A8E2JRB6_9PEZI</name>
<dbReference type="GO" id="GO:0016874">
    <property type="term" value="F:ligase activity"/>
    <property type="evidence" value="ECO:0007669"/>
    <property type="project" value="UniProtKB-KW"/>
</dbReference>
<dbReference type="PANTHER" id="PTHR45527">
    <property type="entry name" value="NONRIBOSOMAL PEPTIDE SYNTHETASE"/>
    <property type="match status" value="1"/>
</dbReference>
<dbReference type="GO" id="GO:0031177">
    <property type="term" value="F:phosphopantetheine binding"/>
    <property type="evidence" value="ECO:0007669"/>
    <property type="project" value="TreeGrafter"/>
</dbReference>
<dbReference type="Gene3D" id="3.30.559.30">
    <property type="entry name" value="Nonribosomal peptide synthetase, condensation domain"/>
    <property type="match status" value="2"/>
</dbReference>
<dbReference type="Gene3D" id="1.10.1200.10">
    <property type="entry name" value="ACP-like"/>
    <property type="match status" value="2"/>
</dbReference>
<keyword evidence="3" id="KW-0436">Ligase</keyword>
<evidence type="ECO:0000256" key="2">
    <source>
        <dbReference type="ARBA" id="ARBA00022553"/>
    </source>
</evidence>
<dbReference type="InterPro" id="IPR036736">
    <property type="entry name" value="ACP-like_sf"/>
</dbReference>
<keyword evidence="1" id="KW-0596">Phosphopantetheine</keyword>
<gene>
    <name evidence="6" type="ORF">AOQ84DRAFT_296655</name>
</gene>
<dbReference type="SUPFAM" id="SSF56801">
    <property type="entry name" value="Acetyl-CoA synthetase-like"/>
    <property type="match status" value="1"/>
</dbReference>
<evidence type="ECO:0000256" key="4">
    <source>
        <dbReference type="ARBA" id="ARBA00029454"/>
    </source>
</evidence>
<dbReference type="Pfam" id="PF00668">
    <property type="entry name" value="Condensation"/>
    <property type="match status" value="2"/>
</dbReference>
<dbReference type="SUPFAM" id="SSF47336">
    <property type="entry name" value="ACP-like"/>
    <property type="match status" value="2"/>
</dbReference>
<keyword evidence="7" id="KW-1185">Reference proteome</keyword>
<dbReference type="PROSITE" id="PS50075">
    <property type="entry name" value="CARRIER"/>
    <property type="match status" value="2"/>
</dbReference>
<dbReference type="CDD" id="cd19537">
    <property type="entry name" value="C_NRPS-like"/>
    <property type="match status" value="1"/>
</dbReference>
<dbReference type="PANTHER" id="PTHR45527:SF11">
    <property type="entry name" value="NONRIBOSOMAL PEPTIDE SYNTHETASE 5"/>
    <property type="match status" value="1"/>
</dbReference>
<dbReference type="InterPro" id="IPR042099">
    <property type="entry name" value="ANL_N_sf"/>
</dbReference>
<dbReference type="InterPro" id="IPR009081">
    <property type="entry name" value="PP-bd_ACP"/>
</dbReference>
<dbReference type="InterPro" id="IPR023213">
    <property type="entry name" value="CAT-like_dom_sf"/>
</dbReference>
<sequence length="1554" mass="173679">MSFHLGVPMLAIDHNSSFIQNGGDSLSAIKLSSSCRLKGISLPVEAILTSTRIAVLLEYAEQQKNFLNETHKYSVELARRGKYDVLEQQNMLLKFNLDSHKNDLPAKEAPVTDMQSSLLHGSQNTPGRNIVRYHETYRPNDIPAVRKAWHTVVSTEPIFRVEFQLFNVTDFQGKYCMVENSEAYFDWKEATVHNQQSYETQLLYEDLGPGFIGTAFRVAHLKDEGGHERSTVTWIIHHAIIDAYSSVLVLNKVRKVLAGDTIYPGPSFVGLIQELGLLQKDQQTTGLEFWVNQREAHQDAVSKILLPAPQNLSQALSASREFSIDISLSHLSGFARQSGVTIASVCYAAWALTLSKYADSNDVSFGAVLCGRDIPLLGAQETIGPMINTVPFCISLDKSNMVSAYLQDVFSYTVKIASFQWAVPSSGFSSSFSTALSVHFETPLLEANPIDLLEPPSVSVTSDIPLSVDVQTDGRVRIYFRPEFYHGDDVEHLGGMFVKAIELLTKPDHPLESCSRALVTVQQRDKLHDYGNCFSSSTTLQHVRYSLIDLFNTTLMQNPDRIALKKGNTTVTYSELDSSSTVVARKIGQWVNTGDVVYVHADRSINWIIAIYGALKIGAIYCPLDEALPRQVRNENFVTGGGRLFLAGSTADKVAKPLSCTLTFAVEELLAEPDTDKADPQLTAESPGPSANAYLCFTSGSTGRPKGVLCTHHSLVAFQKCLEVRLSSRPGWRIAQTMSPAFDGSIHEIFSALSYGSTLVLRGSPDPFSHLADADTAVLTPSIAKVLNPADFPFLSSIYLVGEAVPQSVCDTWASRMTVYNMYGPTEATCGATIKRLSPQSSITLGKPNASTRVYILDNEQQFTPLGVIGEIYLAGIQVSNGYIHNPEETAKKFLRDSVRLDLDERMYRTGDRGYWDADGELHHVGRSDRQIKLRGFRIDLDDLETRIQNILPSCSAVAVTHKEDYLIAHVQPEMLDACAIKKAIAQTLPWYAVPRHIIAVSQFPRTNAGKLDYKEIACSSIPVDAAPSQKLKGTTEEKIAEVWRELLGLTADYVLTSDSNFLELGGHSVAQLLLVNRLRLIFERPVSLQMVMKSATLRDLARKTESLTRYIKPATPCCSSSSDIISPMEQEWWVKYQLNLGTSAFTVSFAFKLGANINTSKLSDAWNVVLSRHSILRARYRGTATQCESRTYAETPPRVQEVLHLNIWEEIHRPFDLRHQSPIRVSVTERHLLIIASHIVCDFTTLRVLLREVACVHNGIPLAAPKPYRQPISQKNMDRNIDLNFWLTNLEALPKPNYSMGNWAMRISYSGSSHIMRLPSSSLDKLNRFSVSKKVTHHQIALAAVTLALQFQSDYHDIVIGAPLLNRTSEDTLEAVGLYLEPLPVRIRYPNENSKDDFVQIVQNSSQSALYHALPWNELVEYLQIQRRFPEHPLFDIMVSYHEDYGNTRMPGIDATPLYTWTEGAKFKLMVEFSVLSHDSLLMRLEYGDKCFDKKEIALLGRLILLALEGLVNGEMCENIKKKLRDMKRSHVVDDEVPDQTEFFGMEVDSLQR</sequence>
<dbReference type="Pfam" id="PF00550">
    <property type="entry name" value="PP-binding"/>
    <property type="match status" value="1"/>
</dbReference>
<proteinExistence type="inferred from homology"/>
<reference evidence="6 7" key="1">
    <citation type="journal article" date="2016" name="Nat. Commun.">
        <title>Ectomycorrhizal ecology is imprinted in the genome of the dominant symbiotic fungus Cenococcum geophilum.</title>
        <authorList>
            <consortium name="DOE Joint Genome Institute"/>
            <person name="Peter M."/>
            <person name="Kohler A."/>
            <person name="Ohm R.A."/>
            <person name="Kuo A."/>
            <person name="Krutzmann J."/>
            <person name="Morin E."/>
            <person name="Arend M."/>
            <person name="Barry K.W."/>
            <person name="Binder M."/>
            <person name="Choi C."/>
            <person name="Clum A."/>
            <person name="Copeland A."/>
            <person name="Grisel N."/>
            <person name="Haridas S."/>
            <person name="Kipfer T."/>
            <person name="LaButti K."/>
            <person name="Lindquist E."/>
            <person name="Lipzen A."/>
            <person name="Maire R."/>
            <person name="Meier B."/>
            <person name="Mihaltcheva S."/>
            <person name="Molinier V."/>
            <person name="Murat C."/>
            <person name="Poggeler S."/>
            <person name="Quandt C.A."/>
            <person name="Sperisen C."/>
            <person name="Tritt A."/>
            <person name="Tisserant E."/>
            <person name="Crous P.W."/>
            <person name="Henrissat B."/>
            <person name="Nehls U."/>
            <person name="Egli S."/>
            <person name="Spatafora J.W."/>
            <person name="Grigoriev I.V."/>
            <person name="Martin F.M."/>
        </authorList>
    </citation>
    <scope>NUCLEOTIDE SEQUENCE [LARGE SCALE GENOMIC DNA]</scope>
    <source>
        <strain evidence="6 7">CBS 207.34</strain>
    </source>
</reference>
<dbReference type="EMBL" id="KV750021">
    <property type="protein sequence ID" value="OCL06618.1"/>
    <property type="molecule type" value="Genomic_DNA"/>
</dbReference>
<dbReference type="InterPro" id="IPR045851">
    <property type="entry name" value="AMP-bd_C_sf"/>
</dbReference>
<protein>
    <submittedName>
        <fullName evidence="6">BcNRPS1, nonribosomal peptide synthetase</fullName>
    </submittedName>
</protein>
<keyword evidence="2" id="KW-0597">Phosphoprotein</keyword>
<dbReference type="PROSITE" id="PS00455">
    <property type="entry name" value="AMP_BINDING"/>
    <property type="match status" value="1"/>
</dbReference>
<dbReference type="PROSITE" id="PS00012">
    <property type="entry name" value="PHOSPHOPANTETHEINE"/>
    <property type="match status" value="1"/>
</dbReference>
<accession>A0A8E2JRB6</accession>
<evidence type="ECO:0000256" key="3">
    <source>
        <dbReference type="ARBA" id="ARBA00022598"/>
    </source>
</evidence>
<dbReference type="GO" id="GO:0005737">
    <property type="term" value="C:cytoplasm"/>
    <property type="evidence" value="ECO:0007669"/>
    <property type="project" value="TreeGrafter"/>
</dbReference>
<dbReference type="Proteomes" id="UP000250140">
    <property type="component" value="Unassembled WGS sequence"/>
</dbReference>
<dbReference type="Gene3D" id="3.30.559.10">
    <property type="entry name" value="Chloramphenicol acetyltransferase-like domain"/>
    <property type="match status" value="2"/>
</dbReference>
<evidence type="ECO:0000259" key="5">
    <source>
        <dbReference type="PROSITE" id="PS50075"/>
    </source>
</evidence>
<dbReference type="SUPFAM" id="SSF52777">
    <property type="entry name" value="CoA-dependent acyltransferases"/>
    <property type="match status" value="4"/>
</dbReference>
<evidence type="ECO:0000256" key="1">
    <source>
        <dbReference type="ARBA" id="ARBA00022450"/>
    </source>
</evidence>
<dbReference type="InterPro" id="IPR001242">
    <property type="entry name" value="Condensation_dom"/>
</dbReference>
<dbReference type="InterPro" id="IPR020845">
    <property type="entry name" value="AMP-binding_CS"/>
</dbReference>
<dbReference type="Pfam" id="PF00501">
    <property type="entry name" value="AMP-binding"/>
    <property type="match status" value="1"/>
</dbReference>
<dbReference type="OrthoDB" id="416786at2759"/>
<dbReference type="Gene3D" id="3.40.50.12780">
    <property type="entry name" value="N-terminal domain of ligase-like"/>
    <property type="match status" value="1"/>
</dbReference>
<comment type="similarity">
    <text evidence="4">Belongs to the NRP synthetase family.</text>
</comment>
<dbReference type="InterPro" id="IPR006162">
    <property type="entry name" value="Ppantetheine_attach_site"/>
</dbReference>
<feature type="domain" description="Carrier" evidence="5">
    <location>
        <begin position="1"/>
        <end position="64"/>
    </location>
</feature>
<dbReference type="InterPro" id="IPR000873">
    <property type="entry name" value="AMP-dep_synth/lig_dom"/>
</dbReference>
<organism evidence="6 7">
    <name type="scientific">Glonium stellatum</name>
    <dbReference type="NCBI Taxonomy" id="574774"/>
    <lineage>
        <taxon>Eukaryota</taxon>
        <taxon>Fungi</taxon>
        <taxon>Dikarya</taxon>
        <taxon>Ascomycota</taxon>
        <taxon>Pezizomycotina</taxon>
        <taxon>Dothideomycetes</taxon>
        <taxon>Pleosporomycetidae</taxon>
        <taxon>Gloniales</taxon>
        <taxon>Gloniaceae</taxon>
        <taxon>Glonium</taxon>
    </lineage>
</organism>
<dbReference type="GO" id="GO:0044550">
    <property type="term" value="P:secondary metabolite biosynthetic process"/>
    <property type="evidence" value="ECO:0007669"/>
    <property type="project" value="TreeGrafter"/>
</dbReference>
<dbReference type="GO" id="GO:0043041">
    <property type="term" value="P:amino acid activation for nonribosomal peptide biosynthetic process"/>
    <property type="evidence" value="ECO:0007669"/>
    <property type="project" value="TreeGrafter"/>
</dbReference>
<evidence type="ECO:0000313" key="6">
    <source>
        <dbReference type="EMBL" id="OCL06618.1"/>
    </source>
</evidence>